<evidence type="ECO:0000256" key="1">
    <source>
        <dbReference type="ARBA" id="ARBA00005820"/>
    </source>
</evidence>
<dbReference type="Pfam" id="PF13424">
    <property type="entry name" value="TPR_12"/>
    <property type="match status" value="2"/>
</dbReference>
<keyword evidence="2" id="KW-0805">Transcription regulation</keyword>
<dbReference type="GO" id="GO:0043531">
    <property type="term" value="F:ADP binding"/>
    <property type="evidence" value="ECO:0007669"/>
    <property type="project" value="InterPro"/>
</dbReference>
<keyword evidence="3 6" id="KW-0238">DNA-binding</keyword>
<dbReference type="InterPro" id="IPR016032">
    <property type="entry name" value="Sig_transdc_resp-reg_C-effctor"/>
</dbReference>
<dbReference type="SUPFAM" id="SSF46894">
    <property type="entry name" value="C-terminal effector domain of the bipartite response regulators"/>
    <property type="match status" value="1"/>
</dbReference>
<feature type="DNA-binding region" description="OmpR/PhoB-type" evidence="6">
    <location>
        <begin position="1"/>
        <end position="94"/>
    </location>
</feature>
<dbReference type="CDD" id="cd15831">
    <property type="entry name" value="BTAD"/>
    <property type="match status" value="1"/>
</dbReference>
<evidence type="ECO:0000259" key="7">
    <source>
        <dbReference type="PROSITE" id="PS51755"/>
    </source>
</evidence>
<protein>
    <submittedName>
        <fullName evidence="8">BTAD domain-containing putative transcriptional regulator</fullName>
    </submittedName>
    <submittedName>
        <fullName evidence="9">DNA-binding SARP family transcriptional activator/tetratricopeptide (TPR) repeat protein</fullName>
    </submittedName>
</protein>
<dbReference type="Proteomes" id="UP001145799">
    <property type="component" value="Unassembled WGS sequence"/>
</dbReference>
<dbReference type="RefSeq" id="WP_270120605.1">
    <property type="nucleotide sequence ID" value="NZ_BAAAOM010000004.1"/>
</dbReference>
<dbReference type="PROSITE" id="PS51755">
    <property type="entry name" value="OMPR_PHOB"/>
    <property type="match status" value="1"/>
</dbReference>
<keyword evidence="11" id="KW-1185">Reference proteome</keyword>
<dbReference type="EMBL" id="JAVDYD010000001">
    <property type="protein sequence ID" value="MDR7339392.1"/>
    <property type="molecule type" value="Genomic_DNA"/>
</dbReference>
<accession>A0A9X3T7F6</accession>
<dbReference type="SUPFAM" id="SSF48452">
    <property type="entry name" value="TPR-like"/>
    <property type="match status" value="3"/>
</dbReference>
<dbReference type="InterPro" id="IPR036388">
    <property type="entry name" value="WH-like_DNA-bd_sf"/>
</dbReference>
<dbReference type="PRINTS" id="PR00364">
    <property type="entry name" value="DISEASERSIST"/>
</dbReference>
<comment type="similarity">
    <text evidence="1">Belongs to the AfsR/DnrI/RedD regulatory family.</text>
</comment>
<dbReference type="InterPro" id="IPR001867">
    <property type="entry name" value="OmpR/PhoB-type_DNA-bd"/>
</dbReference>
<dbReference type="InterPro" id="IPR011990">
    <property type="entry name" value="TPR-like_helical_dom_sf"/>
</dbReference>
<dbReference type="Proteomes" id="UP001183604">
    <property type="component" value="Unassembled WGS sequence"/>
</dbReference>
<dbReference type="SUPFAM" id="SSF52540">
    <property type="entry name" value="P-loop containing nucleoside triphosphate hydrolases"/>
    <property type="match status" value="1"/>
</dbReference>
<evidence type="ECO:0000256" key="3">
    <source>
        <dbReference type="ARBA" id="ARBA00023125"/>
    </source>
</evidence>
<dbReference type="PROSITE" id="PS50005">
    <property type="entry name" value="TPR"/>
    <property type="match status" value="1"/>
</dbReference>
<reference evidence="8" key="1">
    <citation type="submission" date="2022-12" db="EMBL/GenBank/DDBJ databases">
        <title>Gycomyces niveus sp.nov., a novel actinomycete isolated from soil in Shouguang.</title>
        <authorList>
            <person name="Yang X."/>
        </authorList>
    </citation>
    <scope>NUCLEOTIDE SEQUENCE</scope>
    <source>
        <strain evidence="8">DSM 44724</strain>
    </source>
</reference>
<dbReference type="AlphaFoldDB" id="A0A9X3T7F6"/>
<dbReference type="SMART" id="SM00028">
    <property type="entry name" value="TPR"/>
    <property type="match status" value="5"/>
</dbReference>
<dbReference type="InterPro" id="IPR051677">
    <property type="entry name" value="AfsR-DnrI-RedD_regulator"/>
</dbReference>
<dbReference type="PANTHER" id="PTHR35807:SF1">
    <property type="entry name" value="TRANSCRIPTIONAL REGULATOR REDD"/>
    <property type="match status" value="1"/>
</dbReference>
<evidence type="ECO:0000313" key="11">
    <source>
        <dbReference type="Proteomes" id="UP001183604"/>
    </source>
</evidence>
<dbReference type="InterPro" id="IPR019734">
    <property type="entry name" value="TPR_rpt"/>
</dbReference>
<evidence type="ECO:0000313" key="8">
    <source>
        <dbReference type="EMBL" id="MDA1384178.1"/>
    </source>
</evidence>
<reference evidence="9 11" key="2">
    <citation type="submission" date="2023-07" db="EMBL/GenBank/DDBJ databases">
        <title>Sequencing the genomes of 1000 actinobacteria strains.</title>
        <authorList>
            <person name="Klenk H.-P."/>
        </authorList>
    </citation>
    <scope>NUCLEOTIDE SEQUENCE [LARGE SCALE GENOMIC DNA]</scope>
    <source>
        <strain evidence="9 11">DSM 44724</strain>
    </source>
</reference>
<feature type="repeat" description="TPR" evidence="5">
    <location>
        <begin position="712"/>
        <end position="745"/>
    </location>
</feature>
<evidence type="ECO:0000256" key="6">
    <source>
        <dbReference type="PROSITE-ProRule" id="PRU01091"/>
    </source>
</evidence>
<gene>
    <name evidence="9" type="ORF">J2S69_003111</name>
    <name evidence="8" type="ORF">O2L01_04205</name>
</gene>
<sequence length="923" mass="100026">MHFRVLGPLQAESNGRRLRLGGPRQRAVLAALLSDPNRTLSRSRLIELVWDEPTPSAEANLRSYIWKLRAVLEEPGDAAPRVLSDHGFRLRVDPGELDLWEFDRHAERARRARGEGRTADAATEFARAMALVRGEAYQDVVAGSRFDGIRAALQEHLDQVAEQRIDVSMDLGAHAALVGDLRTLLAQRPLSEHLAAQLMLALARSGRRGEALAVYRDTRAVLVETLGTEPDRELQEVHHRVLTGRIAAEAAPVIAAPARTPVDLLPFDLRVFTGRETALRRLDTIADSAASARIAVVSGSAGMGKTALAVHWAHQAAAAFPDGRLYADLRGFGPGETAADPGDVLRAFIEALGDAPAAVPNGREQRAARFRNLLSDKRILLVLDNARDPAQVRPLLPGAPACAVVVTSRNRLTGLIASTGALAVPLEAMAETQARRLLAGRLGPARVDAEAVAVQRIINSCSGLPLALSLVAANASSRPEAALTDLADELASAATPLDGLSATDPATDPRTLLHWSHRQLTPEAARLLRLLAVHPGPDCAAPAAASTAGRDLRETRAALAELVEANLLVFTPERRYGFHDLVRAFAIELADPDERDAAARRILDHYLHTAFNADRWLDPTRDPIPLAAKATGVDPESIPDGEAAMRWFAAEAPGLLAAVERAASLGHDMHCWQLVWTLLNFLNRRGRWHDIADLSERALEAATRLGDTAAQARALRDLGQTSARLERYSDAHSYLERALALCERENDERGQAHVHHLLGRLWRRRQRLPEALAATRRALALFASAGDRVGQARTLQAIGYHHVVTGAYAEALPYCERAIDLFRALGDAVSEGAVRDDIATAHHHLGDHVRAIIEYEQALNRFRELGFRPGEAEVLLHLGDAHHATGAAGSARSAWEAALAIFEDLDHPGAKEARTRLDALDAG</sequence>
<dbReference type="Gene3D" id="1.25.40.10">
    <property type="entry name" value="Tetratricopeptide repeat domain"/>
    <property type="match status" value="3"/>
</dbReference>
<dbReference type="PANTHER" id="PTHR35807">
    <property type="entry name" value="TRANSCRIPTIONAL REGULATOR REDD-RELATED"/>
    <property type="match status" value="1"/>
</dbReference>
<dbReference type="GO" id="GO:0003677">
    <property type="term" value="F:DNA binding"/>
    <property type="evidence" value="ECO:0007669"/>
    <property type="project" value="UniProtKB-UniRule"/>
</dbReference>
<dbReference type="Pfam" id="PF03704">
    <property type="entry name" value="BTAD"/>
    <property type="match status" value="1"/>
</dbReference>
<dbReference type="EMBL" id="JAPZVQ010000002">
    <property type="protein sequence ID" value="MDA1384178.1"/>
    <property type="molecule type" value="Genomic_DNA"/>
</dbReference>
<dbReference type="GO" id="GO:0006355">
    <property type="term" value="P:regulation of DNA-templated transcription"/>
    <property type="evidence" value="ECO:0007669"/>
    <property type="project" value="InterPro"/>
</dbReference>
<dbReference type="InterPro" id="IPR027417">
    <property type="entry name" value="P-loop_NTPase"/>
</dbReference>
<dbReference type="SMART" id="SM01043">
    <property type="entry name" value="BTAD"/>
    <property type="match status" value="1"/>
</dbReference>
<evidence type="ECO:0000313" key="10">
    <source>
        <dbReference type="Proteomes" id="UP001145799"/>
    </source>
</evidence>
<evidence type="ECO:0000313" key="9">
    <source>
        <dbReference type="EMBL" id="MDR7339392.1"/>
    </source>
</evidence>
<dbReference type="Gene3D" id="1.10.10.10">
    <property type="entry name" value="Winged helix-like DNA-binding domain superfamily/Winged helix DNA-binding domain"/>
    <property type="match status" value="1"/>
</dbReference>
<keyword evidence="4" id="KW-0804">Transcription</keyword>
<evidence type="ECO:0000256" key="5">
    <source>
        <dbReference type="PROSITE-ProRule" id="PRU00339"/>
    </source>
</evidence>
<dbReference type="SMART" id="SM00862">
    <property type="entry name" value="Trans_reg_C"/>
    <property type="match status" value="1"/>
</dbReference>
<dbReference type="Pfam" id="PF00486">
    <property type="entry name" value="Trans_reg_C"/>
    <property type="match status" value="1"/>
</dbReference>
<name>A0A9X3T7F6_9ACTN</name>
<dbReference type="GO" id="GO:0000160">
    <property type="term" value="P:phosphorelay signal transduction system"/>
    <property type="evidence" value="ECO:0007669"/>
    <property type="project" value="InterPro"/>
</dbReference>
<dbReference type="InterPro" id="IPR005158">
    <property type="entry name" value="BTAD"/>
</dbReference>
<dbReference type="Gene3D" id="3.40.50.300">
    <property type="entry name" value="P-loop containing nucleotide triphosphate hydrolases"/>
    <property type="match status" value="1"/>
</dbReference>
<evidence type="ECO:0000256" key="2">
    <source>
        <dbReference type="ARBA" id="ARBA00023015"/>
    </source>
</evidence>
<feature type="domain" description="OmpR/PhoB-type" evidence="7">
    <location>
        <begin position="1"/>
        <end position="94"/>
    </location>
</feature>
<comment type="caution">
    <text evidence="8">The sequence shown here is derived from an EMBL/GenBank/DDBJ whole genome shotgun (WGS) entry which is preliminary data.</text>
</comment>
<organism evidence="8 10">
    <name type="scientific">Glycomyces lechevalierae</name>
    <dbReference type="NCBI Taxonomy" id="256034"/>
    <lineage>
        <taxon>Bacteria</taxon>
        <taxon>Bacillati</taxon>
        <taxon>Actinomycetota</taxon>
        <taxon>Actinomycetes</taxon>
        <taxon>Glycomycetales</taxon>
        <taxon>Glycomycetaceae</taxon>
        <taxon>Glycomyces</taxon>
    </lineage>
</organism>
<evidence type="ECO:0000256" key="4">
    <source>
        <dbReference type="ARBA" id="ARBA00023163"/>
    </source>
</evidence>
<proteinExistence type="inferred from homology"/>
<keyword evidence="5" id="KW-0802">TPR repeat</keyword>